<accession>A0A5N8VBI9</accession>
<protein>
    <submittedName>
        <fullName evidence="1">Uncharacterized protein</fullName>
    </submittedName>
</protein>
<evidence type="ECO:0000313" key="1">
    <source>
        <dbReference type="EMBL" id="MPY32610.1"/>
    </source>
</evidence>
<organism evidence="1 2">
    <name type="scientific">Streptomyces adustus</name>
    <dbReference type="NCBI Taxonomy" id="1609272"/>
    <lineage>
        <taxon>Bacteria</taxon>
        <taxon>Bacillati</taxon>
        <taxon>Actinomycetota</taxon>
        <taxon>Actinomycetes</taxon>
        <taxon>Kitasatosporales</taxon>
        <taxon>Streptomycetaceae</taxon>
        <taxon>Streptomyces</taxon>
    </lineage>
</organism>
<comment type="caution">
    <text evidence="1">The sequence shown here is derived from an EMBL/GenBank/DDBJ whole genome shotgun (WGS) entry which is preliminary data.</text>
</comment>
<sequence length="400" mass="43030">MDPPTGVELADRLQHLLSAPAPGVSGDELRGLHDLLATSSPIEVADELSAEVRRRGLPRDGLRRLGRQLAEHGTHRAPVKIGLVLLGLGGDVRDRELLLLLGTLDELTLYAAVALHRSQPDGDRAVHALAQRVSGWGRIQSVRTLRDITDPGIKAWLLREGFRNAIMDEYLAHLAATTGDLHGALSRLHVDTALLNGCGGILAAMAVGQGGPAPGLADYAHAVTVLHRYADLAQAGTPAIGMLLDLISITMFIRHPPQELPWTSAEIEGLTARYEGLLHEPRWQALVLDHLDGPGRPDFHLALRPAEILHLNPTARLLAHLETGPSLLDPSWGHALRHSHRRHVARILDLAERRLATPPVPNATTPCCCSRTSCDAILNTAGPCCGPPSPPARPKHAAPR</sequence>
<keyword evidence="2" id="KW-1185">Reference proteome</keyword>
<reference evidence="1 2" key="1">
    <citation type="submission" date="2019-07" db="EMBL/GenBank/DDBJ databases">
        <title>New species of Amycolatopsis and Streptomyces.</title>
        <authorList>
            <person name="Duangmal K."/>
            <person name="Teo W.F.A."/>
            <person name="Lipun K."/>
        </authorList>
    </citation>
    <scope>NUCLEOTIDE SEQUENCE [LARGE SCALE GENOMIC DNA]</scope>
    <source>
        <strain evidence="1 2">NBRC 109810</strain>
    </source>
</reference>
<proteinExistence type="predicted"/>
<dbReference type="Proteomes" id="UP000325849">
    <property type="component" value="Unassembled WGS sequence"/>
</dbReference>
<dbReference type="AlphaFoldDB" id="A0A5N8VBI9"/>
<dbReference type="OrthoDB" id="8402552at2"/>
<name>A0A5N8VBI9_9ACTN</name>
<evidence type="ECO:0000313" key="2">
    <source>
        <dbReference type="Proteomes" id="UP000325849"/>
    </source>
</evidence>
<gene>
    <name evidence="1" type="ORF">FNH09_15420</name>
</gene>
<dbReference type="EMBL" id="VJZD01000051">
    <property type="protein sequence ID" value="MPY32610.1"/>
    <property type="molecule type" value="Genomic_DNA"/>
</dbReference>
<dbReference type="RefSeq" id="WP_152888183.1">
    <property type="nucleotide sequence ID" value="NZ_VJZD01000051.1"/>
</dbReference>